<dbReference type="RefSeq" id="XP_020118648.1">
    <property type="nucleotide sequence ID" value="XM_020268456.1"/>
</dbReference>
<dbReference type="OrthoDB" id="4226354at2759"/>
<sequence length="167" mass="17899">MSHFNWPHPPYAEDQPYAKSLLYVHVFQRGFQAGAGVGLVHAVYKAIRPATSATKSAAASTTTAKQTQFLARIGRACLVGSGVSMALLTARMWGLEQIEWQDRSWRLLENEGQVMHDRYGDWGAGLGVVSALVGGTRSVGWQMVVGRAGVGALAGAVVCAVVRRTTV</sequence>
<dbReference type="AlphaFoldDB" id="A0A225AYF5"/>
<gene>
    <name evidence="1" type="ORF">UA08_06163</name>
</gene>
<keyword evidence="2" id="KW-1185">Reference proteome</keyword>
<comment type="caution">
    <text evidence="1">The sequence shown here is derived from an EMBL/GenBank/DDBJ whole genome shotgun (WGS) entry which is preliminary data.</text>
</comment>
<evidence type="ECO:0000313" key="1">
    <source>
        <dbReference type="EMBL" id="OKL58527.1"/>
    </source>
</evidence>
<dbReference type="InterPro" id="IPR013869">
    <property type="entry name" value="DUF1757"/>
</dbReference>
<organism evidence="1 2">
    <name type="scientific">Talaromyces atroroseus</name>
    <dbReference type="NCBI Taxonomy" id="1441469"/>
    <lineage>
        <taxon>Eukaryota</taxon>
        <taxon>Fungi</taxon>
        <taxon>Dikarya</taxon>
        <taxon>Ascomycota</taxon>
        <taxon>Pezizomycotina</taxon>
        <taxon>Eurotiomycetes</taxon>
        <taxon>Eurotiomycetidae</taxon>
        <taxon>Eurotiales</taxon>
        <taxon>Trichocomaceae</taxon>
        <taxon>Talaromyces</taxon>
        <taxon>Talaromyces sect. Trachyspermi</taxon>
    </lineage>
</organism>
<name>A0A225AYF5_TALAT</name>
<evidence type="ECO:0000313" key="2">
    <source>
        <dbReference type="Proteomes" id="UP000214365"/>
    </source>
</evidence>
<proteinExistence type="predicted"/>
<dbReference type="EMBL" id="LFMY01000009">
    <property type="protein sequence ID" value="OKL58527.1"/>
    <property type="molecule type" value="Genomic_DNA"/>
</dbReference>
<reference evidence="1 2" key="1">
    <citation type="submission" date="2015-06" db="EMBL/GenBank/DDBJ databases">
        <title>Talaromyces atroroseus IBT 11181 draft genome.</title>
        <authorList>
            <person name="Rasmussen K.B."/>
            <person name="Rasmussen S."/>
            <person name="Petersen B."/>
            <person name="Sicheritz-Ponten T."/>
            <person name="Mortensen U.H."/>
            <person name="Thrane U."/>
        </authorList>
    </citation>
    <scope>NUCLEOTIDE SEQUENCE [LARGE SCALE GENOMIC DNA]</scope>
    <source>
        <strain evidence="1 2">IBT 11181</strain>
    </source>
</reference>
<dbReference type="Pfam" id="PF08560">
    <property type="entry name" value="DUF1757"/>
    <property type="match status" value="1"/>
</dbReference>
<protein>
    <submittedName>
        <fullName evidence="1">Uncharacterized protein</fullName>
    </submittedName>
</protein>
<dbReference type="GeneID" id="31005919"/>
<dbReference type="Proteomes" id="UP000214365">
    <property type="component" value="Unassembled WGS sequence"/>
</dbReference>
<accession>A0A225AYF5</accession>